<proteinExistence type="predicted"/>
<dbReference type="PANTHER" id="PTHR43046">
    <property type="entry name" value="GDP-MANNOSE MANNOSYL HYDROLASE"/>
    <property type="match status" value="1"/>
</dbReference>
<dbReference type="Proteomes" id="UP001589890">
    <property type="component" value="Unassembled WGS sequence"/>
</dbReference>
<protein>
    <submittedName>
        <fullName evidence="4">NUDIX domain-containing protein</fullName>
    </submittedName>
</protein>
<feature type="domain" description="Nudix hydrolase" evidence="3">
    <location>
        <begin position="3"/>
        <end position="147"/>
    </location>
</feature>
<evidence type="ECO:0000259" key="3">
    <source>
        <dbReference type="PROSITE" id="PS51462"/>
    </source>
</evidence>
<organism evidence="4 5">
    <name type="scientific">Kribbella deserti</name>
    <dbReference type="NCBI Taxonomy" id="1926257"/>
    <lineage>
        <taxon>Bacteria</taxon>
        <taxon>Bacillati</taxon>
        <taxon>Actinomycetota</taxon>
        <taxon>Actinomycetes</taxon>
        <taxon>Propionibacteriales</taxon>
        <taxon>Kribbellaceae</taxon>
        <taxon>Kribbella</taxon>
    </lineage>
</organism>
<dbReference type="EMBL" id="JBHLTC010000001">
    <property type="protein sequence ID" value="MFC0622574.1"/>
    <property type="molecule type" value="Genomic_DNA"/>
</dbReference>
<keyword evidence="2" id="KW-0378">Hydrolase</keyword>
<evidence type="ECO:0000256" key="1">
    <source>
        <dbReference type="ARBA" id="ARBA00001946"/>
    </source>
</evidence>
<reference evidence="4 5" key="1">
    <citation type="submission" date="2024-09" db="EMBL/GenBank/DDBJ databases">
        <authorList>
            <person name="Sun Q."/>
            <person name="Mori K."/>
        </authorList>
    </citation>
    <scope>NUCLEOTIDE SEQUENCE [LARGE SCALE GENOMIC DNA]</scope>
    <source>
        <strain evidence="4 5">CGMCC 1.15906</strain>
    </source>
</reference>
<dbReference type="SUPFAM" id="SSF55811">
    <property type="entry name" value="Nudix"/>
    <property type="match status" value="1"/>
</dbReference>
<accession>A0ABV6QD71</accession>
<name>A0ABV6QD71_9ACTN</name>
<dbReference type="InterPro" id="IPR000086">
    <property type="entry name" value="NUDIX_hydrolase_dom"/>
</dbReference>
<sequence length="163" mass="18500">MTTFRHAVRALIVDESDHVLLCRFDLVDTAGKVILAAPGGGIEPGESLLAALTRELREEIGLELDGLDPRHLWNQQVEDPRYAPGFDGVINDHFVLKVRRFEARGAMTDEELAAENVTEFRWWSLKELEEYDGEALFSPRALPRLYRDYLEQGVPAEPRRLGV</sequence>
<evidence type="ECO:0000313" key="5">
    <source>
        <dbReference type="Proteomes" id="UP001589890"/>
    </source>
</evidence>
<dbReference type="PANTHER" id="PTHR43046:SF14">
    <property type="entry name" value="MUTT_NUDIX FAMILY PROTEIN"/>
    <property type="match status" value="1"/>
</dbReference>
<comment type="caution">
    <text evidence="4">The sequence shown here is derived from an EMBL/GenBank/DDBJ whole genome shotgun (WGS) entry which is preliminary data.</text>
</comment>
<dbReference type="PROSITE" id="PS51462">
    <property type="entry name" value="NUDIX"/>
    <property type="match status" value="1"/>
</dbReference>
<dbReference type="RefSeq" id="WP_380043252.1">
    <property type="nucleotide sequence ID" value="NZ_JBHLTC010000001.1"/>
</dbReference>
<dbReference type="InterPro" id="IPR020084">
    <property type="entry name" value="NUDIX_hydrolase_CS"/>
</dbReference>
<keyword evidence="5" id="KW-1185">Reference proteome</keyword>
<dbReference type="Pfam" id="PF00293">
    <property type="entry name" value="NUDIX"/>
    <property type="match status" value="1"/>
</dbReference>
<dbReference type="Gene3D" id="3.90.79.10">
    <property type="entry name" value="Nucleoside Triphosphate Pyrophosphohydrolase"/>
    <property type="match status" value="1"/>
</dbReference>
<dbReference type="PROSITE" id="PS00893">
    <property type="entry name" value="NUDIX_BOX"/>
    <property type="match status" value="1"/>
</dbReference>
<gene>
    <name evidence="4" type="ORF">ACFFGN_00760</name>
</gene>
<dbReference type="InterPro" id="IPR015797">
    <property type="entry name" value="NUDIX_hydrolase-like_dom_sf"/>
</dbReference>
<evidence type="ECO:0000313" key="4">
    <source>
        <dbReference type="EMBL" id="MFC0622574.1"/>
    </source>
</evidence>
<comment type="cofactor">
    <cofactor evidence="1">
        <name>Mg(2+)</name>
        <dbReference type="ChEBI" id="CHEBI:18420"/>
    </cofactor>
</comment>
<evidence type="ECO:0000256" key="2">
    <source>
        <dbReference type="ARBA" id="ARBA00022801"/>
    </source>
</evidence>